<evidence type="ECO:0000313" key="5">
    <source>
        <dbReference type="Proteomes" id="UP001457282"/>
    </source>
</evidence>
<evidence type="ECO:0000256" key="2">
    <source>
        <dbReference type="SAM" id="Phobius"/>
    </source>
</evidence>
<feature type="transmembrane region" description="Helical" evidence="2">
    <location>
        <begin position="249"/>
        <end position="272"/>
    </location>
</feature>
<dbReference type="InterPro" id="IPR024750">
    <property type="entry name" value="Ca_ATPase_N_dom"/>
</dbReference>
<accession>A0AAW1XRH7</accession>
<organism evidence="4 5">
    <name type="scientific">Rubus argutus</name>
    <name type="common">Southern blackberry</name>
    <dbReference type="NCBI Taxonomy" id="59490"/>
    <lineage>
        <taxon>Eukaryota</taxon>
        <taxon>Viridiplantae</taxon>
        <taxon>Streptophyta</taxon>
        <taxon>Embryophyta</taxon>
        <taxon>Tracheophyta</taxon>
        <taxon>Spermatophyta</taxon>
        <taxon>Magnoliopsida</taxon>
        <taxon>eudicotyledons</taxon>
        <taxon>Gunneridae</taxon>
        <taxon>Pentapetalae</taxon>
        <taxon>rosids</taxon>
        <taxon>fabids</taxon>
        <taxon>Rosales</taxon>
        <taxon>Rosaceae</taxon>
        <taxon>Rosoideae</taxon>
        <taxon>Rosoideae incertae sedis</taxon>
        <taxon>Rubus</taxon>
    </lineage>
</organism>
<dbReference type="PANTHER" id="PTHR48473">
    <property type="entry name" value="TIR DOMAIN-CONTAINING PROTEIN"/>
    <property type="match status" value="1"/>
</dbReference>
<feature type="transmembrane region" description="Helical" evidence="2">
    <location>
        <begin position="220"/>
        <end position="237"/>
    </location>
</feature>
<comment type="caution">
    <text evidence="4">The sequence shown here is derived from an EMBL/GenBank/DDBJ whole genome shotgun (WGS) entry which is preliminary data.</text>
</comment>
<evidence type="ECO:0000313" key="4">
    <source>
        <dbReference type="EMBL" id="KAK9938519.1"/>
    </source>
</evidence>
<feature type="transmembrane region" description="Helical" evidence="2">
    <location>
        <begin position="284"/>
        <end position="306"/>
    </location>
</feature>
<dbReference type="EMBL" id="JBEDUW010000003">
    <property type="protein sequence ID" value="KAK9938519.1"/>
    <property type="molecule type" value="Genomic_DNA"/>
</dbReference>
<feature type="compositionally biased region" description="Polar residues" evidence="1">
    <location>
        <begin position="130"/>
        <end position="153"/>
    </location>
</feature>
<reference evidence="4 5" key="1">
    <citation type="journal article" date="2023" name="G3 (Bethesda)">
        <title>A chromosome-length genome assembly and annotation of blackberry (Rubus argutus, cv. 'Hillquist').</title>
        <authorList>
            <person name="Bruna T."/>
            <person name="Aryal R."/>
            <person name="Dudchenko O."/>
            <person name="Sargent D.J."/>
            <person name="Mead D."/>
            <person name="Buti M."/>
            <person name="Cavallini A."/>
            <person name="Hytonen T."/>
            <person name="Andres J."/>
            <person name="Pham M."/>
            <person name="Weisz D."/>
            <person name="Mascagni F."/>
            <person name="Usai G."/>
            <person name="Natali L."/>
            <person name="Bassil N."/>
            <person name="Fernandez G.E."/>
            <person name="Lomsadze A."/>
            <person name="Armour M."/>
            <person name="Olukolu B."/>
            <person name="Poorten T."/>
            <person name="Britton C."/>
            <person name="Davik J."/>
            <person name="Ashrafi H."/>
            <person name="Aiden E.L."/>
            <person name="Borodovsky M."/>
            <person name="Worthington M."/>
        </authorList>
    </citation>
    <scope>NUCLEOTIDE SEQUENCE [LARGE SCALE GENOMIC DNA]</scope>
    <source>
        <strain evidence="4">PI 553951</strain>
    </source>
</reference>
<feature type="transmembrane region" description="Helical" evidence="2">
    <location>
        <begin position="318"/>
        <end position="335"/>
    </location>
</feature>
<gene>
    <name evidence="4" type="ORF">M0R45_015249</name>
</gene>
<keyword evidence="2" id="KW-0472">Membrane</keyword>
<dbReference type="Proteomes" id="UP001457282">
    <property type="component" value="Unassembled WGS sequence"/>
</dbReference>
<dbReference type="Pfam" id="PF12515">
    <property type="entry name" value="CaATP_NAI"/>
    <property type="match status" value="1"/>
</dbReference>
<evidence type="ECO:0000256" key="1">
    <source>
        <dbReference type="SAM" id="MobiDB-lite"/>
    </source>
</evidence>
<dbReference type="PANTHER" id="PTHR48473:SF1">
    <property type="entry name" value="TIR DOMAIN-CONTAINING PROTEIN"/>
    <property type="match status" value="1"/>
</dbReference>
<sequence length="342" mass="37643">MDSDMRENFIGVEKPMDSETATQRWRKLCSFVKNHKQSFRLTAKLSMHYEEQAPAIRSSHQKTFRVVVFSIQAALELVDALHSRGKEQTERREEVNNMLAIPLESEPSAIDSDGHGARVIPPSNHPVDDTNGSALNRSPLHSTGSHYYNQTHQAPGHDDSNPTLSLLPSGGSDPALTSNNVPGLVVSYDSRMERGNLSRSSDANVVPDQPHRATGVTTSFWIFSATGLGFEAVSAFFDQVSSPQKPHYALYGMLLSVVAILVCILDLIHNAIKQREAASGSDMLWGILPEVFGLALACVQCISSALQFSFICRHAANPVKVSPVPFLFCFVLFAFKYRNGRN</sequence>
<keyword evidence="5" id="KW-1185">Reference proteome</keyword>
<name>A0AAW1XRH7_RUBAR</name>
<dbReference type="GO" id="GO:0005516">
    <property type="term" value="F:calmodulin binding"/>
    <property type="evidence" value="ECO:0007669"/>
    <property type="project" value="InterPro"/>
</dbReference>
<keyword evidence="2" id="KW-0812">Transmembrane</keyword>
<proteinExistence type="predicted"/>
<feature type="domain" description="Calcium-transporting P-type ATPase N-terminal autoinhibitory" evidence="3">
    <location>
        <begin position="7"/>
        <end position="50"/>
    </location>
</feature>
<dbReference type="Gene3D" id="1.20.5.170">
    <property type="match status" value="1"/>
</dbReference>
<protein>
    <recommendedName>
        <fullName evidence="3">Calcium-transporting P-type ATPase N-terminal autoinhibitory domain-containing protein</fullName>
    </recommendedName>
</protein>
<keyword evidence="2" id="KW-1133">Transmembrane helix</keyword>
<feature type="region of interest" description="Disordered" evidence="1">
    <location>
        <begin position="106"/>
        <end position="182"/>
    </location>
</feature>
<evidence type="ECO:0000259" key="3">
    <source>
        <dbReference type="Pfam" id="PF12515"/>
    </source>
</evidence>
<dbReference type="AlphaFoldDB" id="A0AAW1XRH7"/>